<keyword evidence="2" id="KW-1185">Reference proteome</keyword>
<accession>A0A096CBV5</accession>
<dbReference type="AlphaFoldDB" id="A0A096CBV5"/>
<proteinExistence type="predicted"/>
<comment type="caution">
    <text evidence="1">The sequence shown here is derived from an EMBL/GenBank/DDBJ whole genome shotgun (WGS) entry which is preliminary data.</text>
</comment>
<reference evidence="1 2" key="1">
    <citation type="submission" date="2014-07" db="EMBL/GenBank/DDBJ databases">
        <authorList>
            <person name="McCorrison J."/>
            <person name="Sanka R."/>
            <person name="Torralba M."/>
            <person name="Gillis M."/>
            <person name="Haft D.H."/>
            <person name="Methe B."/>
            <person name="Sutton G."/>
            <person name="Nelson K.E."/>
        </authorList>
    </citation>
    <scope>NUCLEOTIDE SEQUENCE [LARGE SCALE GENOMIC DNA]</scope>
    <source>
        <strain evidence="1 2">DNF00058</strain>
    </source>
</reference>
<gene>
    <name evidence="1" type="ORF">HMPREF9302_03570</name>
</gene>
<evidence type="ECO:0000313" key="1">
    <source>
        <dbReference type="EMBL" id="KGF52382.1"/>
    </source>
</evidence>
<protein>
    <submittedName>
        <fullName evidence="1">Uncharacterized protein</fullName>
    </submittedName>
</protein>
<sequence>MKRVTYKTEKELEALKYIAKCYDFALTLCITLAFNQLDITTISLREEKDFKHELKHSVNNALSEADRKRAEMMQIMKSGGFFESYSDTVIDLAEKDINAFRSSLERVMEKNGVERAKLYAQVETTRCLLESCVMDFKSLGEQCKEKFGYNVSSFFEEFNVSKVAYWFSRAVDKLYKDVDESNGEIKLKTSATSRMWNRIHKKIAEGEYIGGCFEAAQKEHPEFMENEVKEVEA</sequence>
<dbReference type="OrthoDB" id="9883049at2"/>
<dbReference type="EMBL" id="JRNU01000012">
    <property type="protein sequence ID" value="KGF52382.1"/>
    <property type="molecule type" value="Genomic_DNA"/>
</dbReference>
<dbReference type="Proteomes" id="UP000029614">
    <property type="component" value="Unassembled WGS sequence"/>
</dbReference>
<evidence type="ECO:0000313" key="2">
    <source>
        <dbReference type="Proteomes" id="UP000029614"/>
    </source>
</evidence>
<name>A0A096CBV5_9BACT</name>
<dbReference type="RefSeq" id="WP_036854735.1">
    <property type="nucleotide sequence ID" value="NZ_JRNU01000012.1"/>
</dbReference>
<organism evidence="1 2">
    <name type="scientific">Prevotella amnii DNF00058</name>
    <dbReference type="NCBI Taxonomy" id="1401066"/>
    <lineage>
        <taxon>Bacteria</taxon>
        <taxon>Pseudomonadati</taxon>
        <taxon>Bacteroidota</taxon>
        <taxon>Bacteroidia</taxon>
        <taxon>Bacteroidales</taxon>
        <taxon>Prevotellaceae</taxon>
        <taxon>Prevotella</taxon>
    </lineage>
</organism>